<organism evidence="3 4">
    <name type="scientific">Paecilomyces lecythidis</name>
    <dbReference type="NCBI Taxonomy" id="3004212"/>
    <lineage>
        <taxon>Eukaryota</taxon>
        <taxon>Fungi</taxon>
        <taxon>Dikarya</taxon>
        <taxon>Ascomycota</taxon>
        <taxon>Pezizomycotina</taxon>
        <taxon>Eurotiomycetes</taxon>
        <taxon>Eurotiomycetidae</taxon>
        <taxon>Eurotiales</taxon>
        <taxon>Thermoascaceae</taxon>
        <taxon>Paecilomyces</taxon>
    </lineage>
</organism>
<evidence type="ECO:0008006" key="5">
    <source>
        <dbReference type="Google" id="ProtNLM"/>
    </source>
</evidence>
<comment type="caution">
    <text evidence="3">The sequence shown here is derived from an EMBL/GenBank/DDBJ whole genome shotgun (WGS) entry which is preliminary data.</text>
</comment>
<dbReference type="Gene3D" id="1.25.40.10">
    <property type="entry name" value="Tetratricopeptide repeat domain"/>
    <property type="match status" value="1"/>
</dbReference>
<protein>
    <recommendedName>
        <fullName evidence="5">Pentatricopeptide repeat protein</fullName>
    </recommendedName>
</protein>
<sequence length="962" mass="109788">MFSKPQGTAGATVPSRNALRVLRHLALAGSTVGSVCTIAALTYDVHRRVRVAERIIENKRTLQSSAPNYDATSAAKRLARMMEAAEAGEFMGLESMREDDRRRKRERNLQNEHGTLESNNVLHWDGYDRPLPDVGIPLEGSLHPLPPQTAPAIGTWKSSPVDRPARAKTWEHWEPSPVLRSQEKPSQGPEDAAPRSRAKRPDLKTTESNAESPRETDNSAEISIPEQIRDLLDRDRAIEAAQLFLDKHPPSLKGISVERKELATRIFMVNCKQGNVFMARSIFERLEAVDTVTAAMWKVLILALARKGSIESVATIYTKYMNQFNVPTDMIDIILRALLESHRLTTAKWLLFRNLKHDRQCGLCGTYLHGLWKKTRSVELINGQLKKLLTVLSRLGKPPTEKLFNPVLRAYIDFGRPADAEALVADMMAKYNIPLSCRTKGLLVYSRALRCEWDEVEFGLQEMHNLCLTKDRVDFLKVFDRIFLEYWVVNNGVAIRDFIFRSIERYNIVPDKVLYKHILEALVEKGDNDMLAEFIQLGKDRSWKIPINEEAFLDSLRARRLAVENSPVGFWQMLQAARVKYGQSATSQQILGYDKRSFPVAEVNKMPFTAAPLPWYEKLMEDAVPSKSIDQYQPLDRQMAHYIHAGKMTEALKCFQNAKSAQFQMKPLHVELAATATILENGLTAARELVENEWKAIKNQISLYPLFFQQIMEVDPSNEAEIAQLAIFRFYELCWEHPRLIVKHHITVGTSRKLILQNKPEVALQLMKAVYMSRHGREQKFDGTCMKMFARAFATTNNRAGIRWCILTALSRDTAVNRDLVVEIRRIIASFRTEPELAQKKGKSPPRYVMRRLRYIDHLEFLATLLENKSKGDPALQQLRASRVKKRLIHANNIKPENEQATFDLSAVKDIVESWDEERELERIFLPSSAKGKRETLTQWSEDVVLQDDSDVEAPVVAQASS</sequence>
<dbReference type="PANTHER" id="PTHR47932:SF44">
    <property type="entry name" value="MIOREX COMPLEX COMPONENT 1"/>
    <property type="match status" value="1"/>
</dbReference>
<reference evidence="3 4" key="1">
    <citation type="journal article" date="2024" name="IMA Fungus">
        <title>IMA Genome - F19 : A genome assembly and annotation guide to empower mycologists, including annotated draft genome sequences of Ceratocystis pirilliformis, Diaporthe australafricana, Fusarium ophioides, Paecilomyces lecythidis, and Sporothrix stenoceras.</title>
        <authorList>
            <person name="Aylward J."/>
            <person name="Wilson A.M."/>
            <person name="Visagie C.M."/>
            <person name="Spraker J."/>
            <person name="Barnes I."/>
            <person name="Buitendag C."/>
            <person name="Ceriani C."/>
            <person name="Del Mar Angel L."/>
            <person name="du Plessis D."/>
            <person name="Fuchs T."/>
            <person name="Gasser K."/>
            <person name="Kramer D."/>
            <person name="Li W."/>
            <person name="Munsamy K."/>
            <person name="Piso A."/>
            <person name="Price J.L."/>
            <person name="Sonnekus B."/>
            <person name="Thomas C."/>
            <person name="van der Nest A."/>
            <person name="van Dijk A."/>
            <person name="van Heerden A."/>
            <person name="van Vuuren N."/>
            <person name="Yilmaz N."/>
            <person name="Duong T.A."/>
            <person name="van der Merwe N.A."/>
            <person name="Wingfield M.J."/>
            <person name="Wingfield B.D."/>
        </authorList>
    </citation>
    <scope>NUCLEOTIDE SEQUENCE [LARGE SCALE GENOMIC DNA]</scope>
    <source>
        <strain evidence="3 4">CMW 18167</strain>
    </source>
</reference>
<evidence type="ECO:0000313" key="3">
    <source>
        <dbReference type="EMBL" id="KAL1878998.1"/>
    </source>
</evidence>
<keyword evidence="4" id="KW-1185">Reference proteome</keyword>
<dbReference type="InterPro" id="IPR011990">
    <property type="entry name" value="TPR-like_helical_dom_sf"/>
</dbReference>
<feature type="region of interest" description="Disordered" evidence="2">
    <location>
        <begin position="138"/>
        <end position="224"/>
    </location>
</feature>
<dbReference type="Proteomes" id="UP001583193">
    <property type="component" value="Unassembled WGS sequence"/>
</dbReference>
<proteinExistence type="predicted"/>
<feature type="region of interest" description="Disordered" evidence="2">
    <location>
        <begin position="92"/>
        <end position="114"/>
    </location>
</feature>
<dbReference type="EMBL" id="JAVDPF010000011">
    <property type="protein sequence ID" value="KAL1878998.1"/>
    <property type="molecule type" value="Genomic_DNA"/>
</dbReference>
<evidence type="ECO:0000256" key="2">
    <source>
        <dbReference type="SAM" id="MobiDB-lite"/>
    </source>
</evidence>
<feature type="compositionally biased region" description="Basic and acidic residues" evidence="2">
    <location>
        <begin position="163"/>
        <end position="174"/>
    </location>
</feature>
<evidence type="ECO:0000256" key="1">
    <source>
        <dbReference type="ARBA" id="ARBA00022737"/>
    </source>
</evidence>
<keyword evidence="1" id="KW-0677">Repeat</keyword>
<name>A0ABR3XTT2_9EURO</name>
<evidence type="ECO:0000313" key="4">
    <source>
        <dbReference type="Proteomes" id="UP001583193"/>
    </source>
</evidence>
<gene>
    <name evidence="3" type="ORF">Plec18167_004293</name>
</gene>
<accession>A0ABR3XTT2</accession>
<dbReference type="PANTHER" id="PTHR47932">
    <property type="entry name" value="ATPASE EXPRESSION PROTEIN 3"/>
    <property type="match status" value="1"/>
</dbReference>